<accession>A0ABP7TIH8</accession>
<evidence type="ECO:0000313" key="1">
    <source>
        <dbReference type="EMBL" id="GAA4026804.1"/>
    </source>
</evidence>
<dbReference type="Proteomes" id="UP001501469">
    <property type="component" value="Unassembled WGS sequence"/>
</dbReference>
<dbReference type="EMBL" id="BAABDK010000008">
    <property type="protein sequence ID" value="GAA4026804.1"/>
    <property type="molecule type" value="Genomic_DNA"/>
</dbReference>
<organism evidence="1 2">
    <name type="scientific">Hymenobacter glaciei</name>
    <dbReference type="NCBI Taxonomy" id="877209"/>
    <lineage>
        <taxon>Bacteria</taxon>
        <taxon>Pseudomonadati</taxon>
        <taxon>Bacteroidota</taxon>
        <taxon>Cytophagia</taxon>
        <taxon>Cytophagales</taxon>
        <taxon>Hymenobacteraceae</taxon>
        <taxon>Hymenobacter</taxon>
    </lineage>
</organism>
<comment type="caution">
    <text evidence="1">The sequence shown here is derived from an EMBL/GenBank/DDBJ whole genome shotgun (WGS) entry which is preliminary data.</text>
</comment>
<dbReference type="RefSeq" id="WP_345050695.1">
    <property type="nucleotide sequence ID" value="NZ_BAABDK010000008.1"/>
</dbReference>
<name>A0ABP7TIH8_9BACT</name>
<reference evidence="2" key="1">
    <citation type="journal article" date="2019" name="Int. J. Syst. Evol. Microbiol.">
        <title>The Global Catalogue of Microorganisms (GCM) 10K type strain sequencing project: providing services to taxonomists for standard genome sequencing and annotation.</title>
        <authorList>
            <consortium name="The Broad Institute Genomics Platform"/>
            <consortium name="The Broad Institute Genome Sequencing Center for Infectious Disease"/>
            <person name="Wu L."/>
            <person name="Ma J."/>
        </authorList>
    </citation>
    <scope>NUCLEOTIDE SEQUENCE [LARGE SCALE GENOMIC DNA]</scope>
    <source>
        <strain evidence="2">JCM 17225</strain>
    </source>
</reference>
<proteinExistence type="predicted"/>
<evidence type="ECO:0008006" key="3">
    <source>
        <dbReference type="Google" id="ProtNLM"/>
    </source>
</evidence>
<sequence length="657" mass="73902">MSFRGYYLSVWLPGLLLLLGLARPAGAQTFDPRSAVPPDSLRASQETLPARPDSLRERFDQERLINRLQAYTRRKTIVGRAMSGLLNFTRRQEEQAGLDAVLLDRQFDRHSFKIVRRVTIRTLDAFGYSLTDSTRHPNALFDKVGNGLHIKTSRARIRQVLLFRPGQALAPQALAESERLLRQTPEVLDARVLVNERTTTRDSVDIEVLTTDVFSVTAGVQIGSATSGVVTLGDQNFLGLGHQVENAYRYGSEFDNAPGAQTWAYEGSYTAPFRHFIYAQGRYRDEFNYRSGGVSLRRDFYSPTTRYAGALSLDRYVLAFPLTSPAPGQSNRYYPLTYNVQDAWIGRALRLRSYDLGYENPGRIIVATRVIRTQYQAVPNPDPIDVPGYQNNYYNGTLLLGTVGYSVRRYYKDRYLFGFGRTEDVPTGTLVSFTAGYDMNSVVPHRYLDVRIAAAGYSTRTGYLYGAVDLGGYQRLDQGHRWEQGLLTGEFTSFTKLYHTGNWQYRHFLSSRATIGLNRRPGDYLQQGITNDRGLRGFSPANPIRATSRFVLNYETTLFTPLSLLGFRLAGIAFADAAWVSERPGGGSPFTDAPYTGFGLGLRFRNEFTVLRTFQLLLGYYPRGLNTANGTRMYESTRETITFSDFGLGAPGVPVYQ</sequence>
<keyword evidence="2" id="KW-1185">Reference proteome</keyword>
<evidence type="ECO:0000313" key="2">
    <source>
        <dbReference type="Proteomes" id="UP001501469"/>
    </source>
</evidence>
<protein>
    <recommendedName>
        <fullName evidence="3">Bacterial surface antigen (D15) domain-containing protein</fullName>
    </recommendedName>
</protein>
<gene>
    <name evidence="1" type="ORF">GCM10022409_08470</name>
</gene>